<dbReference type="GO" id="GO:0032993">
    <property type="term" value="C:protein-DNA complex"/>
    <property type="evidence" value="ECO:0007669"/>
    <property type="project" value="TreeGrafter"/>
</dbReference>
<keyword evidence="2" id="KW-0234">DNA repair</keyword>
<dbReference type="RefSeq" id="XP_013016462.1">
    <property type="nucleotide sequence ID" value="XM_013161008.1"/>
</dbReference>
<evidence type="ECO:0000256" key="1">
    <source>
        <dbReference type="ARBA" id="ARBA00022763"/>
    </source>
</evidence>
<dbReference type="GeneID" id="25031492"/>
<evidence type="ECO:0000256" key="2">
    <source>
        <dbReference type="ARBA" id="ARBA00023204"/>
    </source>
</evidence>
<sequence>MSPTYKNAESHLRNINSTWSKIVNTVGPCTLHPHPERQPYEGLIRAITSQKLSAAATEAIEIVQTDVESLHSCGFSKLKADAVHNIANAALNKDLPSNDEINKMSKEDLLEALSKHKSVKRWTIEMYMIFTLGRLDVMPADDATLRSQITHIFHLEGKPSIEELEKVTSPTAPYQTIAAWYLWHYPKH</sequence>
<protein>
    <submittedName>
        <fullName evidence="4">DNA-3-methyladenine glycosidase Mag2</fullName>
    </submittedName>
</protein>
<dbReference type="SMART" id="SM00478">
    <property type="entry name" value="ENDO3c"/>
    <property type="match status" value="1"/>
</dbReference>
<dbReference type="SUPFAM" id="SSF48150">
    <property type="entry name" value="DNA-glycosylase"/>
    <property type="match status" value="1"/>
</dbReference>
<dbReference type="HOGENOM" id="CLU_000445_72_5_1"/>
<dbReference type="PANTHER" id="PTHR43003">
    <property type="entry name" value="DNA-3-METHYLADENINE GLYCOSYLASE"/>
    <property type="match status" value="1"/>
</dbReference>
<keyword evidence="5" id="KW-1185">Reference proteome</keyword>
<reference evidence="4 5" key="1">
    <citation type="journal article" date="2011" name="Science">
        <title>Comparative functional genomics of the fission yeasts.</title>
        <authorList>
            <person name="Rhind N."/>
            <person name="Chen Z."/>
            <person name="Yassour M."/>
            <person name="Thompson D.A."/>
            <person name="Haas B.J."/>
            <person name="Habib N."/>
            <person name="Wapinski I."/>
            <person name="Roy S."/>
            <person name="Lin M.F."/>
            <person name="Heiman D.I."/>
            <person name="Young S.K."/>
            <person name="Furuya K."/>
            <person name="Guo Y."/>
            <person name="Pidoux A."/>
            <person name="Chen H.M."/>
            <person name="Robbertse B."/>
            <person name="Goldberg J.M."/>
            <person name="Aoki K."/>
            <person name="Bayne E.H."/>
            <person name="Berlin A.M."/>
            <person name="Desjardins C.A."/>
            <person name="Dobbs E."/>
            <person name="Dukaj L."/>
            <person name="Fan L."/>
            <person name="FitzGerald M.G."/>
            <person name="French C."/>
            <person name="Gujja S."/>
            <person name="Hansen K."/>
            <person name="Keifenheim D."/>
            <person name="Levin J.Z."/>
            <person name="Mosher R.A."/>
            <person name="Mueller C.A."/>
            <person name="Pfiffner J."/>
            <person name="Priest M."/>
            <person name="Russ C."/>
            <person name="Smialowska A."/>
            <person name="Swoboda P."/>
            <person name="Sykes S.M."/>
            <person name="Vaughn M."/>
            <person name="Vengrova S."/>
            <person name="Yoder R."/>
            <person name="Zeng Q."/>
            <person name="Allshire R."/>
            <person name="Baulcombe D."/>
            <person name="Birren B.W."/>
            <person name="Brown W."/>
            <person name="Ekwall K."/>
            <person name="Kellis M."/>
            <person name="Leatherwood J."/>
            <person name="Levin H."/>
            <person name="Margalit H."/>
            <person name="Martienssen R."/>
            <person name="Nieduszynski C.A."/>
            <person name="Spatafora J.W."/>
            <person name="Friedman N."/>
            <person name="Dalgaard J.Z."/>
            <person name="Baumann P."/>
            <person name="Niki H."/>
            <person name="Regev A."/>
            <person name="Nusbaum C."/>
        </authorList>
    </citation>
    <scope>NUCLEOTIDE SEQUENCE [LARGE SCALE GENOMIC DNA]</scope>
    <source>
        <strain evidence="5">yFS286</strain>
    </source>
</reference>
<dbReference type="Gene3D" id="1.10.1670.10">
    <property type="entry name" value="Helix-hairpin-Helix base-excision DNA repair enzymes (C-terminal)"/>
    <property type="match status" value="1"/>
</dbReference>
<evidence type="ECO:0000259" key="3">
    <source>
        <dbReference type="SMART" id="SM00478"/>
    </source>
</evidence>
<dbReference type="eggNOG" id="KOG1918">
    <property type="taxonomic scope" value="Eukaryota"/>
</dbReference>
<dbReference type="AlphaFoldDB" id="S9Q5X7"/>
<keyword evidence="4" id="KW-0378">Hydrolase</keyword>
<dbReference type="InterPro" id="IPR003265">
    <property type="entry name" value="HhH-GPD_domain"/>
</dbReference>
<evidence type="ECO:0000313" key="4">
    <source>
        <dbReference type="EMBL" id="EPX75038.1"/>
    </source>
</evidence>
<dbReference type="CDD" id="cd00056">
    <property type="entry name" value="ENDO3c"/>
    <property type="match status" value="1"/>
</dbReference>
<proteinExistence type="predicted"/>
<dbReference type="Proteomes" id="UP000016088">
    <property type="component" value="Unassembled WGS sequence"/>
</dbReference>
<name>S9Q5X7_SCHOY</name>
<dbReference type="InterPro" id="IPR051912">
    <property type="entry name" value="Alkylbase_DNA_Glycosylase/TA"/>
</dbReference>
<dbReference type="GO" id="GO:0000702">
    <property type="term" value="F:oxidized base lesion DNA N-glycosylase activity"/>
    <property type="evidence" value="ECO:0007669"/>
    <property type="project" value="UniProtKB-ARBA"/>
</dbReference>
<dbReference type="VEuPathDB" id="FungiDB:SOCG_02516"/>
<feature type="domain" description="HhH-GPD" evidence="3">
    <location>
        <begin position="48"/>
        <end position="187"/>
    </location>
</feature>
<dbReference type="InterPro" id="IPR011257">
    <property type="entry name" value="DNA_glycosylase"/>
</dbReference>
<keyword evidence="1" id="KW-0227">DNA damage</keyword>
<dbReference type="GO" id="GO:0005634">
    <property type="term" value="C:nucleus"/>
    <property type="evidence" value="ECO:0007669"/>
    <property type="project" value="TreeGrafter"/>
</dbReference>
<dbReference type="EMBL" id="KE503206">
    <property type="protein sequence ID" value="EPX75038.1"/>
    <property type="molecule type" value="Genomic_DNA"/>
</dbReference>
<dbReference type="PANTHER" id="PTHR43003:SF5">
    <property type="entry name" value="DNA-3-METHYLADENINE GLYCOSYLASE"/>
    <property type="match status" value="1"/>
</dbReference>
<dbReference type="GO" id="GO:0032131">
    <property type="term" value="F:alkylated DNA binding"/>
    <property type="evidence" value="ECO:0007669"/>
    <property type="project" value="TreeGrafter"/>
</dbReference>
<keyword evidence="4" id="KW-0326">Glycosidase</keyword>
<dbReference type="OMA" id="YLLWHYY"/>
<gene>
    <name evidence="4" type="ORF">SOCG_02516</name>
</gene>
<evidence type="ECO:0000313" key="5">
    <source>
        <dbReference type="Proteomes" id="UP000016088"/>
    </source>
</evidence>
<dbReference type="Gene3D" id="1.10.340.30">
    <property type="entry name" value="Hypothetical protein, domain 2"/>
    <property type="match status" value="1"/>
</dbReference>
<dbReference type="InterPro" id="IPR023170">
    <property type="entry name" value="HhH_base_excis_C"/>
</dbReference>
<dbReference type="GO" id="GO:0006285">
    <property type="term" value="P:base-excision repair, AP site formation"/>
    <property type="evidence" value="ECO:0007669"/>
    <property type="project" value="UniProtKB-ARBA"/>
</dbReference>
<accession>S9Q5X7</accession>
<dbReference type="Pfam" id="PF00730">
    <property type="entry name" value="HhH-GPD"/>
    <property type="match status" value="1"/>
</dbReference>
<dbReference type="OrthoDB" id="415889at2759"/>
<organism evidence="4 5">
    <name type="scientific">Schizosaccharomyces octosporus (strain yFS286)</name>
    <name type="common">Fission yeast</name>
    <name type="synonym">Octosporomyces octosporus</name>
    <dbReference type="NCBI Taxonomy" id="483514"/>
    <lineage>
        <taxon>Eukaryota</taxon>
        <taxon>Fungi</taxon>
        <taxon>Dikarya</taxon>
        <taxon>Ascomycota</taxon>
        <taxon>Taphrinomycotina</taxon>
        <taxon>Schizosaccharomycetes</taxon>
        <taxon>Schizosaccharomycetales</taxon>
        <taxon>Schizosaccharomycetaceae</taxon>
        <taxon>Schizosaccharomyces</taxon>
    </lineage>
</organism>